<evidence type="ECO:0000259" key="1">
    <source>
        <dbReference type="PROSITE" id="PS51043"/>
    </source>
</evidence>
<dbReference type="AlphaFoldDB" id="G3AZ88"/>
<keyword evidence="3" id="KW-1185">Reference proteome</keyword>
<sequence length="760" mass="87218">MRPESHTKGVGFDKGCETFESLEITSLYAIFKPTPILTKPRSTLLSASVSLSFPPTKAQILFGWIKWYYATDVPLTKPDWYEYKKTQDAKKYVPFSDYDSKRIESHYRKFGDSQSEDISPRVYVSEDRLFQVDVENLHLSPVYWEGPSYETRRGLWFSSDGIPLAEDITREIENGYKDKKPYLFDEDRKRQAEQPQKQKPNNIDFSKFYETIGEDFKSKESHDDVVILGNGKAVVYFNDNKAVLFPKFMVNSYQLPIIRQFYGSSVALMGVEPIQRGYSSDLKSMFDNFTKKNTISSSNHFLLPEPGLFLGKIPQNKEDNQNEQMREVIEDDFEDSTTEQTSTRETDHLVLCVHGIGQGLGLMAEAINIVHDINSMRNTMKTVYKENKKFRNLAYKDPKDPDVDKNNRIQVLPIAWRHRIDFHPEKVSTSDDKLEPRLPTLSQINVEGVRPLRNVVGYVALDILLYYDNKYFNQILEAVTLELNRVYELYMENNPDFKGKVHILGHSLGSAISFDIASRQFDTRPTKPNRSADLLFDVDSLFCVGSPVGVFKLISQKNIVNRSDVPKDFDPRSRSLSYSSPKCKNLYNLYHPCDPIGYRIEPLIKPRFAHFKAQEAPFAADGLETPFKGWSTLTDELQERFSKANTWLWSFNKKSKAFDQNSLGDFMNGIVDSNPVETPDDAESKKKLSQKDLGELLKFNKEGRVDFSLPRGMFDISLLSAISAHVSYFEDKDTAGFIMGELLLSDNPPVKSLEVMYKDV</sequence>
<dbReference type="SMART" id="SM01127">
    <property type="entry name" value="DDHD"/>
    <property type="match status" value="1"/>
</dbReference>
<dbReference type="PANTHER" id="PTHR23509">
    <property type="entry name" value="PA-PL1 PHOSPHOLIPASE FAMILY"/>
    <property type="match status" value="1"/>
</dbReference>
<dbReference type="EMBL" id="GL996512">
    <property type="protein sequence ID" value="EGV66033.1"/>
    <property type="molecule type" value="Genomic_DNA"/>
</dbReference>
<reference evidence="2 3" key="1">
    <citation type="journal article" date="2011" name="Proc. Natl. Acad. Sci. U.S.A.">
        <title>Comparative genomics of xylose-fermenting fungi for enhanced biofuel production.</title>
        <authorList>
            <person name="Wohlbach D.J."/>
            <person name="Kuo A."/>
            <person name="Sato T.K."/>
            <person name="Potts K.M."/>
            <person name="Salamov A.A."/>
            <person name="LaButti K.M."/>
            <person name="Sun H."/>
            <person name="Clum A."/>
            <person name="Pangilinan J.L."/>
            <person name="Lindquist E.A."/>
            <person name="Lucas S."/>
            <person name="Lapidus A."/>
            <person name="Jin M."/>
            <person name="Gunawan C."/>
            <person name="Balan V."/>
            <person name="Dale B.E."/>
            <person name="Jeffries T.W."/>
            <person name="Zinkel R."/>
            <person name="Barry K.W."/>
            <person name="Grigoriev I.V."/>
            <person name="Gasch A.P."/>
        </authorList>
    </citation>
    <scope>NUCLEOTIDE SEQUENCE [LARGE SCALE GENOMIC DNA]</scope>
    <source>
        <strain evidence="3">ATCC 10573 / BCRC 21748 / CBS 615 / JCM 9827 / NBRC 10315 / NRRL Y-1498 / VKM Y-70</strain>
    </source>
</reference>
<dbReference type="Proteomes" id="UP000000707">
    <property type="component" value="Unassembled WGS sequence"/>
</dbReference>
<dbReference type="InterPro" id="IPR029058">
    <property type="entry name" value="AB_hydrolase_fold"/>
</dbReference>
<protein>
    <submittedName>
        <fullName evidence="2">DDHD-domain-containing protein</fullName>
    </submittedName>
</protein>
<dbReference type="InterPro" id="IPR004177">
    <property type="entry name" value="DDHD_dom"/>
</dbReference>
<feature type="domain" description="DDHD" evidence="1">
    <location>
        <begin position="534"/>
        <end position="744"/>
    </location>
</feature>
<name>G3AZ88_CANTC</name>
<dbReference type="InterPro" id="IPR057826">
    <property type="entry name" value="WWE_C20G8.02"/>
</dbReference>
<accession>G3AZ88</accession>
<dbReference type="GO" id="GO:0005737">
    <property type="term" value="C:cytoplasm"/>
    <property type="evidence" value="ECO:0007669"/>
    <property type="project" value="TreeGrafter"/>
</dbReference>
<organism evidence="3">
    <name type="scientific">Candida tenuis (strain ATCC 10573 / BCRC 21748 / CBS 615 / JCM 9827 / NBRC 10315 / NRRL Y-1498 / VKM Y-70)</name>
    <name type="common">Yeast</name>
    <name type="synonym">Yamadazyma tenuis</name>
    <dbReference type="NCBI Taxonomy" id="590646"/>
    <lineage>
        <taxon>Eukaryota</taxon>
        <taxon>Fungi</taxon>
        <taxon>Dikarya</taxon>
        <taxon>Ascomycota</taxon>
        <taxon>Saccharomycotina</taxon>
        <taxon>Pichiomycetes</taxon>
        <taxon>Debaryomycetaceae</taxon>
        <taxon>Yamadazyma</taxon>
    </lineage>
</organism>
<evidence type="ECO:0000313" key="2">
    <source>
        <dbReference type="EMBL" id="EGV66033.1"/>
    </source>
</evidence>
<dbReference type="HOGENOM" id="CLU_007365_0_0_1"/>
<dbReference type="OrthoDB" id="69269at2759"/>
<gene>
    <name evidence="2" type="ORF">CANTEDRAFT_129460</name>
</gene>
<dbReference type="Pfam" id="PF23465">
    <property type="entry name" value="DUF7131"/>
    <property type="match status" value="1"/>
</dbReference>
<dbReference type="PROSITE" id="PS51043">
    <property type="entry name" value="DDHD"/>
    <property type="match status" value="1"/>
</dbReference>
<dbReference type="STRING" id="590646.G3AZ88"/>
<proteinExistence type="predicted"/>
<dbReference type="SUPFAM" id="SSF53474">
    <property type="entry name" value="alpha/beta-Hydrolases"/>
    <property type="match status" value="1"/>
</dbReference>
<dbReference type="eggNOG" id="KOG2308">
    <property type="taxonomic scope" value="Eukaryota"/>
</dbReference>
<evidence type="ECO:0000313" key="3">
    <source>
        <dbReference type="Proteomes" id="UP000000707"/>
    </source>
</evidence>
<dbReference type="PANTHER" id="PTHR23509:SF10">
    <property type="entry name" value="LD21067P"/>
    <property type="match status" value="1"/>
</dbReference>
<dbReference type="GO" id="GO:0046872">
    <property type="term" value="F:metal ion binding"/>
    <property type="evidence" value="ECO:0007669"/>
    <property type="project" value="InterPro"/>
</dbReference>
<dbReference type="Pfam" id="PF23463">
    <property type="entry name" value="WWE_2"/>
    <property type="match status" value="1"/>
</dbReference>
<dbReference type="GeneID" id="18249383"/>
<dbReference type="Pfam" id="PF02862">
    <property type="entry name" value="DDHD"/>
    <property type="match status" value="2"/>
</dbReference>
<dbReference type="InterPro" id="IPR055555">
    <property type="entry name" value="PA-PLA1_DUF7131"/>
</dbReference>
<dbReference type="KEGG" id="cten:18249383"/>
<dbReference type="GO" id="GO:0004620">
    <property type="term" value="F:phospholipase activity"/>
    <property type="evidence" value="ECO:0007669"/>
    <property type="project" value="TreeGrafter"/>
</dbReference>
<dbReference type="InterPro" id="IPR058055">
    <property type="entry name" value="PA-PLA1"/>
</dbReference>